<proteinExistence type="predicted"/>
<evidence type="ECO:0000256" key="1">
    <source>
        <dbReference type="SAM" id="MobiDB-lite"/>
    </source>
</evidence>
<keyword evidence="2" id="KW-0472">Membrane</keyword>
<keyword evidence="2" id="KW-0812">Transmembrane</keyword>
<name>A0ABQ6HLE8_9MICO</name>
<sequence length="79" mass="8630">MTSAALLLAAEESENAMTLPFADFWFGVIALAVFLLLLALTYAFRNTAIRYRQNPQVYGGADGRARHDSDHGATHGAHH</sequence>
<evidence type="ECO:0000313" key="3">
    <source>
        <dbReference type="EMBL" id="GMA18812.1"/>
    </source>
</evidence>
<accession>A0ABQ6HLE8</accession>
<feature type="region of interest" description="Disordered" evidence="1">
    <location>
        <begin position="57"/>
        <end position="79"/>
    </location>
</feature>
<protein>
    <submittedName>
        <fullName evidence="3">Uncharacterized protein</fullName>
    </submittedName>
</protein>
<feature type="transmembrane region" description="Helical" evidence="2">
    <location>
        <begin position="24"/>
        <end position="44"/>
    </location>
</feature>
<reference evidence="4" key="1">
    <citation type="journal article" date="2019" name="Int. J. Syst. Evol. Microbiol.">
        <title>The Global Catalogue of Microorganisms (GCM) 10K type strain sequencing project: providing services to taxonomists for standard genome sequencing and annotation.</title>
        <authorList>
            <consortium name="The Broad Institute Genomics Platform"/>
            <consortium name="The Broad Institute Genome Sequencing Center for Infectious Disease"/>
            <person name="Wu L."/>
            <person name="Ma J."/>
        </authorList>
    </citation>
    <scope>NUCLEOTIDE SEQUENCE [LARGE SCALE GENOMIC DNA]</scope>
    <source>
        <strain evidence="4">NBRC 105830</strain>
    </source>
</reference>
<organism evidence="3 4">
    <name type="scientific">Arsenicicoccus piscis</name>
    <dbReference type="NCBI Taxonomy" id="673954"/>
    <lineage>
        <taxon>Bacteria</taxon>
        <taxon>Bacillati</taxon>
        <taxon>Actinomycetota</taxon>
        <taxon>Actinomycetes</taxon>
        <taxon>Micrococcales</taxon>
        <taxon>Intrasporangiaceae</taxon>
        <taxon>Arsenicicoccus</taxon>
    </lineage>
</organism>
<gene>
    <name evidence="3" type="ORF">GCM10025862_08330</name>
</gene>
<feature type="compositionally biased region" description="Basic and acidic residues" evidence="1">
    <location>
        <begin position="63"/>
        <end position="73"/>
    </location>
</feature>
<dbReference type="RefSeq" id="WP_241443145.1">
    <property type="nucleotide sequence ID" value="NZ_BSUJ01000001.1"/>
</dbReference>
<comment type="caution">
    <text evidence="3">The sequence shown here is derived from an EMBL/GenBank/DDBJ whole genome shotgun (WGS) entry which is preliminary data.</text>
</comment>
<keyword evidence="2" id="KW-1133">Transmembrane helix</keyword>
<evidence type="ECO:0000256" key="2">
    <source>
        <dbReference type="SAM" id="Phobius"/>
    </source>
</evidence>
<dbReference type="Proteomes" id="UP001157109">
    <property type="component" value="Unassembled WGS sequence"/>
</dbReference>
<evidence type="ECO:0000313" key="4">
    <source>
        <dbReference type="Proteomes" id="UP001157109"/>
    </source>
</evidence>
<keyword evidence="4" id="KW-1185">Reference proteome</keyword>
<dbReference type="EMBL" id="BSUJ01000001">
    <property type="protein sequence ID" value="GMA18812.1"/>
    <property type="molecule type" value="Genomic_DNA"/>
</dbReference>